<dbReference type="PANTHER" id="PTHR31332:SF0">
    <property type="entry name" value="7-HYDROXYMETHYL CHLOROPHYLL A REDUCTASE, CHLOROPLASTIC"/>
    <property type="match status" value="1"/>
</dbReference>
<feature type="domain" description="Coenzyme F420 hydrogenase/dehydrogenase beta subunit C-terminal" evidence="2">
    <location>
        <begin position="160"/>
        <end position="328"/>
    </location>
</feature>
<evidence type="ECO:0000259" key="1">
    <source>
        <dbReference type="Pfam" id="PF04422"/>
    </source>
</evidence>
<name>A0A1W6D1G3_9RHOB</name>
<evidence type="ECO:0000313" key="3">
    <source>
        <dbReference type="EMBL" id="ARJ70930.1"/>
    </source>
</evidence>
<organism evidence="3 4">
    <name type="scientific">Paracoccus contaminans</name>
    <dbReference type="NCBI Taxonomy" id="1945662"/>
    <lineage>
        <taxon>Bacteria</taxon>
        <taxon>Pseudomonadati</taxon>
        <taxon>Pseudomonadota</taxon>
        <taxon>Alphaproteobacteria</taxon>
        <taxon>Rhodobacterales</taxon>
        <taxon>Paracoccaceae</taxon>
        <taxon>Paracoccus</taxon>
    </lineage>
</organism>
<dbReference type="GO" id="GO:0052592">
    <property type="term" value="F:oxidoreductase activity, acting on CH or CH2 groups, with an iron-sulfur protein as acceptor"/>
    <property type="evidence" value="ECO:0007669"/>
    <property type="project" value="TreeGrafter"/>
</dbReference>
<dbReference type="STRING" id="1945662.B0A89_13475"/>
<accession>A0A1W6D1G3</accession>
<dbReference type="Pfam" id="PF04432">
    <property type="entry name" value="FrhB_FdhB_C"/>
    <property type="match status" value="1"/>
</dbReference>
<dbReference type="Pfam" id="PF04422">
    <property type="entry name" value="FrhB_FdhB_N"/>
    <property type="match status" value="1"/>
</dbReference>
<dbReference type="EMBL" id="CP020612">
    <property type="protein sequence ID" value="ARJ70930.1"/>
    <property type="molecule type" value="Genomic_DNA"/>
</dbReference>
<gene>
    <name evidence="3" type="ORF">B0A89_13475</name>
</gene>
<dbReference type="AlphaFoldDB" id="A0A1W6D1G3"/>
<dbReference type="InterPro" id="IPR007516">
    <property type="entry name" value="Co_F420_Hydgase/DH_bsu_N"/>
</dbReference>
<sequence length="442" mass="48197">MVASGLCIGCGACAGAGMMGWDDFGQLEPPPALPSEAFAALCPFSPAALDEDRIAAARFPAALHDERLGRHVATLVGAVAEPPFRERGSSGGMVSWVAAELLRTGRIDGVLHVHPGGAGEPFFGYRISRSVDALLAGARSRYHPVHMADVLAEVRAVPGRYAVIGIPCFIKGVHLARAQDAVLAERITHMLGLFCGHMKSARFVTSFAWQLGAVPERVRAVEYRLKDKGRPANLYTAHLTLDDGSTVQKDWPHLADGDWGAGYFMNAACNFCDDVVAETADISFGDAWVEPYSFDGRGTNVVVVRSPELARMIATAREEGRLDLRDVDADFVAATQAAGFRQRREGLAFRLTWPRRGVQPLKRVAPSADLPWRRRMVYRTRAAISRGSHQRARRALAAGQPQIYLAWAWLIYRLYEALAYARGPLAGRIAQIARQRGEPSAD</sequence>
<dbReference type="InterPro" id="IPR045220">
    <property type="entry name" value="FRHB/FDHB/HCAR-like"/>
</dbReference>
<dbReference type="InterPro" id="IPR007525">
    <property type="entry name" value="FrhB_FdhB_C"/>
</dbReference>
<evidence type="ECO:0000313" key="4">
    <source>
        <dbReference type="Proteomes" id="UP000193017"/>
    </source>
</evidence>
<proteinExistence type="predicted"/>
<dbReference type="OrthoDB" id="3247493at2"/>
<dbReference type="PANTHER" id="PTHR31332">
    <property type="entry name" value="7-HYDROXYMETHYL CHLOROPHYLL A REDUCTASE, CHLOROPLASTIC"/>
    <property type="match status" value="1"/>
</dbReference>
<feature type="domain" description="Coenzyme F420 hydrogenase/dehydrogenase beta subunit N-terminal" evidence="1">
    <location>
        <begin position="76"/>
        <end position="151"/>
    </location>
</feature>
<dbReference type="KEGG" id="pcon:B0A89_13475"/>
<evidence type="ECO:0000259" key="2">
    <source>
        <dbReference type="Pfam" id="PF04432"/>
    </source>
</evidence>
<protein>
    <submittedName>
        <fullName evidence="3">Coenzyme F420 hydrogenase</fullName>
    </submittedName>
</protein>
<keyword evidence="4" id="KW-1185">Reference proteome</keyword>
<reference evidence="3 4" key="1">
    <citation type="submission" date="2017-03" db="EMBL/GenBank/DDBJ databases">
        <title>Genome sequence of Paracoccus contaminans isolated from a water microcosm.</title>
        <authorList>
            <person name="Aurass P."/>
            <person name="Karste S."/>
            <person name="Trost E."/>
            <person name="Glaeser S.P."/>
            <person name="Kaempfer P."/>
            <person name="Flieger A."/>
        </authorList>
    </citation>
    <scope>NUCLEOTIDE SEQUENCE [LARGE SCALE GENOMIC DNA]</scope>
    <source>
        <strain evidence="4">RKI 16-01929T\LMG 29738T\CCM 8701T\CIP 111112T</strain>
    </source>
</reference>
<dbReference type="Proteomes" id="UP000193017">
    <property type="component" value="Chromosome"/>
</dbReference>